<evidence type="ECO:0000256" key="1">
    <source>
        <dbReference type="ARBA" id="ARBA00022441"/>
    </source>
</evidence>
<dbReference type="PROSITE" id="PS50097">
    <property type="entry name" value="BTB"/>
    <property type="match status" value="1"/>
</dbReference>
<feature type="region of interest" description="Disordered" evidence="3">
    <location>
        <begin position="365"/>
        <end position="418"/>
    </location>
</feature>
<name>A0A2C9LDH5_BIOGL</name>
<accession>A0A2C9LDH5</accession>
<dbReference type="AlphaFoldDB" id="A0A2C9LDH5"/>
<organism evidence="5 6">
    <name type="scientific">Biomphalaria glabrata</name>
    <name type="common">Bloodfluke planorb</name>
    <name type="synonym">Freshwater snail</name>
    <dbReference type="NCBI Taxonomy" id="6526"/>
    <lineage>
        <taxon>Eukaryota</taxon>
        <taxon>Metazoa</taxon>
        <taxon>Spiralia</taxon>
        <taxon>Lophotrochozoa</taxon>
        <taxon>Mollusca</taxon>
        <taxon>Gastropoda</taxon>
        <taxon>Heterobranchia</taxon>
        <taxon>Euthyneura</taxon>
        <taxon>Panpulmonata</taxon>
        <taxon>Hygrophila</taxon>
        <taxon>Lymnaeoidea</taxon>
        <taxon>Planorbidae</taxon>
        <taxon>Biomphalaria</taxon>
    </lineage>
</organism>
<dbReference type="CDD" id="cd18186">
    <property type="entry name" value="BTB_POZ_ZBTB_KLHL-like"/>
    <property type="match status" value="1"/>
</dbReference>
<dbReference type="SMART" id="SM00875">
    <property type="entry name" value="BACK"/>
    <property type="match status" value="1"/>
</dbReference>
<keyword evidence="2" id="KW-0677">Repeat</keyword>
<dbReference type="PANTHER" id="PTHR45632">
    <property type="entry name" value="LD33804P"/>
    <property type="match status" value="1"/>
</dbReference>
<evidence type="ECO:0000313" key="6">
    <source>
        <dbReference type="Proteomes" id="UP000076420"/>
    </source>
</evidence>
<dbReference type="STRING" id="6526.A0A2C9LDH5"/>
<evidence type="ECO:0000313" key="5">
    <source>
        <dbReference type="EnsemblMetazoa" id="BGLB029951-PA"/>
    </source>
</evidence>
<feature type="domain" description="BTB" evidence="4">
    <location>
        <begin position="40"/>
        <end position="107"/>
    </location>
</feature>
<dbReference type="PANTHER" id="PTHR45632:SF3">
    <property type="entry name" value="KELCH-LIKE PROTEIN 32"/>
    <property type="match status" value="1"/>
</dbReference>
<feature type="compositionally biased region" description="Acidic residues" evidence="3">
    <location>
        <begin position="396"/>
        <end position="415"/>
    </location>
</feature>
<proteinExistence type="predicted"/>
<dbReference type="InterPro" id="IPR011333">
    <property type="entry name" value="SKP1/BTB/POZ_sf"/>
</dbReference>
<reference evidence="5" key="1">
    <citation type="submission" date="2020-05" db="UniProtKB">
        <authorList>
            <consortium name="EnsemblMetazoa"/>
        </authorList>
    </citation>
    <scope>IDENTIFICATION</scope>
    <source>
        <strain evidence="5">BB02</strain>
    </source>
</reference>
<dbReference type="InterPro" id="IPR000210">
    <property type="entry name" value="BTB/POZ_dom"/>
</dbReference>
<dbReference type="Gene3D" id="1.25.40.420">
    <property type="match status" value="1"/>
</dbReference>
<dbReference type="EnsemblMetazoa" id="BGLB029951-RA">
    <property type="protein sequence ID" value="BGLB029951-PA"/>
    <property type="gene ID" value="BGLB029951"/>
</dbReference>
<evidence type="ECO:0000256" key="2">
    <source>
        <dbReference type="ARBA" id="ARBA00022737"/>
    </source>
</evidence>
<protein>
    <recommendedName>
        <fullName evidence="4">BTB domain-containing protein</fullName>
    </recommendedName>
</protein>
<dbReference type="Gene3D" id="3.30.710.10">
    <property type="entry name" value="Potassium Channel Kv1.1, Chain A"/>
    <property type="match status" value="1"/>
</dbReference>
<keyword evidence="1" id="KW-0880">Kelch repeat</keyword>
<dbReference type="Pfam" id="PF07707">
    <property type="entry name" value="BACK"/>
    <property type="match status" value="1"/>
</dbReference>
<dbReference type="VEuPathDB" id="VectorBase:BGLAX_047668"/>
<sequence>MATSSETRIEDKYRHISVSRDLAEAKVEGIAKQMETCPYHDVTVVIDNVEFPCHRFMLSACSDFFQAMFQSGMKEALSRKVDLKGIEPETFRLLLDSMYLSRYILSVKNVSRVWHAAHQLQMRCLLQSIEDFQHTRLEYTDRTFVDIYCDSKLLNSEILMMEAMSNMAIRFDKLRLRDDLLRLDAEDMKILLSHKKLNVFTEDDVIDAIFFWVSDKPRHSNGDMSLKCTGDSSNETLTNGLGTEVSAAKDRSEFLFELLAKSKILLVSATCSQNLLDNKLVQRDPRALALARESARYHLQPARRHDYCPCYGMVRQTTVFTNVVFMISDRFVICRTSDGKWHNMKPQHRTVLDSVFDDLGRLKESVEEDTDEGELSEEEPEVYEEEEYLTFKKTVEDEEKEDDDVEENEEEEEEMKEQYLEPANAAEKVTATQQNCKAVSYENDVYWTGKAGGVFFARKYKAASNSWNTIVAPNIARQDPALVCLDQYLYLIGGVNCVWIERLHVEAEQKSQGSEQWKKYGKLVVPMTNLTATACDDVIVIFGSQTDERWETVVQVFDPRVPSRCTFTKTLMGSAKNLVSFKHGQDTFVLQGSGALWKLSFKRNRLNISHHVKLWDDQALNLAGATVTNNELLVFVYGSLLIPKVKNVSNFEHFRKLRFIESRGGYCFLNTIIRTNLLKA</sequence>
<evidence type="ECO:0000259" key="4">
    <source>
        <dbReference type="PROSITE" id="PS50097"/>
    </source>
</evidence>
<dbReference type="InterPro" id="IPR011705">
    <property type="entry name" value="BACK"/>
</dbReference>
<feature type="compositionally biased region" description="Acidic residues" evidence="3">
    <location>
        <begin position="366"/>
        <end position="388"/>
    </location>
</feature>
<dbReference type="OrthoDB" id="6435570at2759"/>
<dbReference type="Pfam" id="PF00651">
    <property type="entry name" value="BTB"/>
    <property type="match status" value="1"/>
</dbReference>
<gene>
    <name evidence="5" type="primary">106068735</name>
</gene>
<dbReference type="SUPFAM" id="SSF117281">
    <property type="entry name" value="Kelch motif"/>
    <property type="match status" value="1"/>
</dbReference>
<dbReference type="InterPro" id="IPR015915">
    <property type="entry name" value="Kelch-typ_b-propeller"/>
</dbReference>
<dbReference type="RefSeq" id="XP_013083643.2">
    <property type="nucleotide sequence ID" value="XM_013228189.2"/>
</dbReference>
<dbReference type="SUPFAM" id="SSF54695">
    <property type="entry name" value="POZ domain"/>
    <property type="match status" value="1"/>
</dbReference>
<dbReference type="VEuPathDB" id="VectorBase:BGLB029951"/>
<dbReference type="SMART" id="SM00225">
    <property type="entry name" value="BTB"/>
    <property type="match status" value="1"/>
</dbReference>
<evidence type="ECO:0000256" key="3">
    <source>
        <dbReference type="SAM" id="MobiDB-lite"/>
    </source>
</evidence>
<dbReference type="Gene3D" id="2.120.10.80">
    <property type="entry name" value="Kelch-type beta propeller"/>
    <property type="match status" value="1"/>
</dbReference>
<dbReference type="KEGG" id="bgt:106068735"/>
<dbReference type="Proteomes" id="UP000076420">
    <property type="component" value="Unassembled WGS sequence"/>
</dbReference>